<evidence type="ECO:0000259" key="1">
    <source>
        <dbReference type="Pfam" id="PF00534"/>
    </source>
</evidence>
<dbReference type="AlphaFoldDB" id="A0A4S3LXJ2"/>
<name>A0A4S3LXJ2_9FLAO</name>
<evidence type="ECO:0000313" key="3">
    <source>
        <dbReference type="Proteomes" id="UP000305939"/>
    </source>
</evidence>
<dbReference type="EMBL" id="SSMC01000003">
    <property type="protein sequence ID" value="THD66269.1"/>
    <property type="molecule type" value="Genomic_DNA"/>
</dbReference>
<proteinExistence type="predicted"/>
<dbReference type="InterPro" id="IPR001296">
    <property type="entry name" value="Glyco_trans_1"/>
</dbReference>
<dbReference type="RefSeq" id="WP_136336341.1">
    <property type="nucleotide sequence ID" value="NZ_QXMP01000022.1"/>
</dbReference>
<dbReference type="Gene3D" id="3.40.50.2000">
    <property type="entry name" value="Glycogen Phosphorylase B"/>
    <property type="match status" value="2"/>
</dbReference>
<dbReference type="Pfam" id="PF00534">
    <property type="entry name" value="Glycos_transf_1"/>
    <property type="match status" value="1"/>
</dbReference>
<comment type="caution">
    <text evidence="2">The sequence shown here is derived from an EMBL/GenBank/DDBJ whole genome shotgun (WGS) entry which is preliminary data.</text>
</comment>
<dbReference type="PANTHER" id="PTHR12526">
    <property type="entry name" value="GLYCOSYLTRANSFERASE"/>
    <property type="match status" value="1"/>
</dbReference>
<dbReference type="PANTHER" id="PTHR12526:SF595">
    <property type="entry name" value="BLL5217 PROTEIN"/>
    <property type="match status" value="1"/>
</dbReference>
<dbReference type="SUPFAM" id="SSF53756">
    <property type="entry name" value="UDP-Glycosyltransferase/glycogen phosphorylase"/>
    <property type="match status" value="1"/>
</dbReference>
<sequence length="332" mass="37919">MKILIVDNSVIPVNLYGGTERVIWALGKELTDLGHSVTYLVKKGSSCDFASVIPIDDDIPLLKQIPADTEVVHFNFFPENLEDLNVPYIITMHGNVNNEFVFDKNTVFVSKNHAERYGSVSYVHKGLDWSQYSKPNVNRYSNSFHFLGRAAWGVKNLKGAIDIIKKVKQENLNVLGGRRFSERVFKLGPTYMFSRKVNFRGMVGGVEKETYLNQSRGLIFPVLWHEPFGLAIIESLFYGCPVFGTPYGSLKEIVIPEAGFLSNKKDVIAEAIANDYHYNPRWCHEYAVENFNSKIMALRYLEKYDTVLKGKTLNETNPQLKVIQKERYLPFD</sequence>
<dbReference type="OrthoDB" id="9801573at2"/>
<feature type="domain" description="Glycosyl transferase family 1" evidence="1">
    <location>
        <begin position="142"/>
        <end position="272"/>
    </location>
</feature>
<protein>
    <submittedName>
        <fullName evidence="2">Glycosyltransferase</fullName>
    </submittedName>
</protein>
<gene>
    <name evidence="2" type="ORF">E7Z59_10655</name>
</gene>
<reference evidence="2 3" key="1">
    <citation type="submission" date="2019-04" db="EMBL/GenBank/DDBJ databases">
        <title>Draft genome sequence of Robertkochia marina CC-AMO-30D.</title>
        <authorList>
            <person name="Hameed A."/>
            <person name="Lin S.-Y."/>
            <person name="Shahina M."/>
            <person name="Lai W.-A."/>
            <person name="Young C.-C."/>
        </authorList>
    </citation>
    <scope>NUCLEOTIDE SEQUENCE [LARGE SCALE GENOMIC DNA]</scope>
    <source>
        <strain evidence="2 3">CC-AMO-30D</strain>
    </source>
</reference>
<dbReference type="GO" id="GO:0016757">
    <property type="term" value="F:glycosyltransferase activity"/>
    <property type="evidence" value="ECO:0007669"/>
    <property type="project" value="InterPro"/>
</dbReference>
<dbReference type="Proteomes" id="UP000305939">
    <property type="component" value="Unassembled WGS sequence"/>
</dbReference>
<evidence type="ECO:0000313" key="2">
    <source>
        <dbReference type="EMBL" id="THD66269.1"/>
    </source>
</evidence>
<keyword evidence="2" id="KW-0808">Transferase</keyword>
<accession>A0A4S3LXJ2</accession>
<organism evidence="2 3">
    <name type="scientific">Robertkochia marina</name>
    <dbReference type="NCBI Taxonomy" id="1227945"/>
    <lineage>
        <taxon>Bacteria</taxon>
        <taxon>Pseudomonadati</taxon>
        <taxon>Bacteroidota</taxon>
        <taxon>Flavobacteriia</taxon>
        <taxon>Flavobacteriales</taxon>
        <taxon>Flavobacteriaceae</taxon>
        <taxon>Robertkochia</taxon>
    </lineage>
</organism>
<keyword evidence="3" id="KW-1185">Reference proteome</keyword>